<evidence type="ECO:0000313" key="1">
    <source>
        <dbReference type="EMBL" id="DAF89381.1"/>
    </source>
</evidence>
<accession>A0A8S5U4M5</accession>
<protein>
    <submittedName>
        <fullName evidence="1">Tail tubular protein</fullName>
    </submittedName>
</protein>
<name>A0A8S5U4M5_9CAUD</name>
<sequence length="187" mass="20970">MIITPLTELDAVNEILTSIGSDGVVTLEEIEQNIDASVADKMLKAVSQEIQQEGWDFNTIPTLTLSPDVNTGRIKWDTSLLRVPNTYRNRGGFFFNVSDYTDKFTENLVLTNVVQELPFEELPAVFRKYVTVKASLSFATRFLGDAELEQSLNTELAKAYADVMTYELDTQKPNVFNNTSVTEVGTR</sequence>
<reference evidence="1" key="1">
    <citation type="journal article" date="2021" name="Proc. Natl. Acad. Sci. U.S.A.">
        <title>A Catalog of Tens of Thousands of Viruses from Human Metagenomes Reveals Hidden Associations with Chronic Diseases.</title>
        <authorList>
            <person name="Tisza M.J."/>
            <person name="Buck C.B."/>
        </authorList>
    </citation>
    <scope>NUCLEOTIDE SEQUENCE</scope>
    <source>
        <strain evidence="1">Ct2KA10</strain>
    </source>
</reference>
<dbReference type="EMBL" id="BK016009">
    <property type="protein sequence ID" value="DAF89381.1"/>
    <property type="molecule type" value="Genomic_DNA"/>
</dbReference>
<dbReference type="Pfam" id="PF17212">
    <property type="entry name" value="Tube"/>
    <property type="match status" value="1"/>
</dbReference>
<organism evidence="1">
    <name type="scientific">Caudovirales sp. ct2KA10</name>
    <dbReference type="NCBI Taxonomy" id="2825757"/>
    <lineage>
        <taxon>Viruses</taxon>
        <taxon>Duplodnaviria</taxon>
        <taxon>Heunggongvirae</taxon>
        <taxon>Uroviricota</taxon>
        <taxon>Caudoviricetes</taxon>
    </lineage>
</organism>
<proteinExistence type="predicted"/>
<dbReference type="InterPro" id="IPR033767">
    <property type="entry name" value="Tail_Gp11"/>
</dbReference>